<dbReference type="Gene3D" id="1.20.120.450">
    <property type="entry name" value="dinb family like domain"/>
    <property type="match status" value="1"/>
</dbReference>
<protein>
    <submittedName>
        <fullName evidence="3">TIGR03084 family metal-binding protein</fullName>
    </submittedName>
</protein>
<dbReference type="InterPro" id="IPR017517">
    <property type="entry name" value="Maleyloyr_isom"/>
</dbReference>
<organism evidence="3 4">
    <name type="scientific">Streptomyces gulbargensis</name>
    <dbReference type="NCBI Taxonomy" id="364901"/>
    <lineage>
        <taxon>Bacteria</taxon>
        <taxon>Bacillati</taxon>
        <taxon>Actinomycetota</taxon>
        <taxon>Actinomycetes</taxon>
        <taxon>Kitasatosporales</taxon>
        <taxon>Streptomycetaceae</taxon>
        <taxon>Streptomyces</taxon>
    </lineage>
</organism>
<keyword evidence="4" id="KW-1185">Reference proteome</keyword>
<dbReference type="EMBL" id="BAABAJ010000002">
    <property type="protein sequence ID" value="GAA3901093.1"/>
    <property type="molecule type" value="Genomic_DNA"/>
</dbReference>
<dbReference type="InterPro" id="IPR013917">
    <property type="entry name" value="tRNA_wybutosine-synth"/>
</dbReference>
<evidence type="ECO:0000259" key="2">
    <source>
        <dbReference type="Pfam" id="PF11716"/>
    </source>
</evidence>
<dbReference type="Pfam" id="PF11716">
    <property type="entry name" value="MDMPI_N"/>
    <property type="match status" value="1"/>
</dbReference>
<dbReference type="Proteomes" id="UP001501000">
    <property type="component" value="Unassembled WGS sequence"/>
</dbReference>
<dbReference type="Pfam" id="PF08608">
    <property type="entry name" value="Wyosine_form"/>
    <property type="match status" value="1"/>
</dbReference>
<reference evidence="4" key="1">
    <citation type="journal article" date="2019" name="Int. J. Syst. Evol. Microbiol.">
        <title>The Global Catalogue of Microorganisms (GCM) 10K type strain sequencing project: providing services to taxonomists for standard genome sequencing and annotation.</title>
        <authorList>
            <consortium name="The Broad Institute Genomics Platform"/>
            <consortium name="The Broad Institute Genome Sequencing Center for Infectious Disease"/>
            <person name="Wu L."/>
            <person name="Ma J."/>
        </authorList>
    </citation>
    <scope>NUCLEOTIDE SEQUENCE [LARGE SCALE GENOMIC DNA]</scope>
    <source>
        <strain evidence="4">JCM 16956</strain>
    </source>
</reference>
<dbReference type="RefSeq" id="WP_345278682.1">
    <property type="nucleotide sequence ID" value="NZ_BAABAJ010000002.1"/>
</dbReference>
<dbReference type="InterPro" id="IPR024344">
    <property type="entry name" value="MDMPI_metal-binding"/>
</dbReference>
<dbReference type="InterPro" id="IPR017518">
    <property type="entry name" value="CHP03084"/>
</dbReference>
<evidence type="ECO:0000313" key="3">
    <source>
        <dbReference type="EMBL" id="GAA3901093.1"/>
    </source>
</evidence>
<feature type="domain" description="tRNA wybutosine-synthesis" evidence="1">
    <location>
        <begin position="183"/>
        <end position="233"/>
    </location>
</feature>
<evidence type="ECO:0000313" key="4">
    <source>
        <dbReference type="Proteomes" id="UP001501000"/>
    </source>
</evidence>
<dbReference type="NCBIfam" id="TIGR03083">
    <property type="entry name" value="maleylpyruvate isomerase family mycothiol-dependent enzyme"/>
    <property type="match status" value="1"/>
</dbReference>
<dbReference type="SUPFAM" id="SSF109854">
    <property type="entry name" value="DinB/YfiT-like putative metalloenzymes"/>
    <property type="match status" value="1"/>
</dbReference>
<proteinExistence type="predicted"/>
<dbReference type="InterPro" id="IPR034660">
    <property type="entry name" value="DinB/YfiT-like"/>
</dbReference>
<accession>A0ABP7LIM9</accession>
<evidence type="ECO:0000259" key="1">
    <source>
        <dbReference type="Pfam" id="PF08608"/>
    </source>
</evidence>
<dbReference type="NCBIfam" id="TIGR03084">
    <property type="entry name" value="TIGR03084 family metal-binding protein"/>
    <property type="match status" value="1"/>
</dbReference>
<comment type="caution">
    <text evidence="3">The sequence shown here is derived from an EMBL/GenBank/DDBJ whole genome shotgun (WGS) entry which is preliminary data.</text>
</comment>
<feature type="domain" description="Mycothiol-dependent maleylpyruvate isomerase metal-binding" evidence="2">
    <location>
        <begin position="11"/>
        <end position="147"/>
    </location>
</feature>
<gene>
    <name evidence="3" type="ORF">GCM10022244_09140</name>
</gene>
<name>A0ABP7LIM9_9ACTN</name>
<sequence>MSDPAVVLADLREESEELDALVGELRTEGWAAPTPAPGWTIAHQIAHLAWTDRAALLATTDAEAFAAETAKALAAPDRFVDEGAEEGAKLPPAELLARWRAGREHLQDALRSVPPGARFPWYGPPMSASAMATARLMETWAHGQDVADALGVVRTPTARLRHVAWIGHRARDYAYLVRGERAPAEPFRLELTAPDGTLWTYGPEDAAQRVTGPALDFCLLVTQRVHRADTALAAHGPDAERWLGIAQAFAGPAGQGRAPRGAGA</sequence>